<dbReference type="EMBL" id="BSXG01000053">
    <property type="protein sequence ID" value="GME28852.1"/>
    <property type="molecule type" value="Genomic_DNA"/>
</dbReference>
<organism evidence="1 2">
    <name type="scientific">Neofusicoccum parvum</name>
    <dbReference type="NCBI Taxonomy" id="310453"/>
    <lineage>
        <taxon>Eukaryota</taxon>
        <taxon>Fungi</taxon>
        <taxon>Dikarya</taxon>
        <taxon>Ascomycota</taxon>
        <taxon>Pezizomycotina</taxon>
        <taxon>Dothideomycetes</taxon>
        <taxon>Dothideomycetes incertae sedis</taxon>
        <taxon>Botryosphaeriales</taxon>
        <taxon>Botryosphaeriaceae</taxon>
        <taxon>Neofusicoccum</taxon>
    </lineage>
</organism>
<protein>
    <submittedName>
        <fullName evidence="1">Uncharacterized protein</fullName>
    </submittedName>
</protein>
<proteinExistence type="predicted"/>
<reference evidence="1" key="1">
    <citation type="submission" date="2024-09" db="EMBL/GenBank/DDBJ databases">
        <title>Draft Genome Sequences of Neofusicoccum parvum.</title>
        <authorList>
            <person name="Ashida A."/>
            <person name="Camagna M."/>
            <person name="Tanaka A."/>
            <person name="Takemoto D."/>
        </authorList>
    </citation>
    <scope>NUCLEOTIDE SEQUENCE</scope>
    <source>
        <strain evidence="1">PPO83</strain>
    </source>
</reference>
<name>A0ACB5S7R0_9PEZI</name>
<sequence length="412" mass="46500">MPTFRGLTVNITAESEGSSGEALKEMGVTNPKTFLKRKTASCYIESVKDMRFGVEIKAQIPFSSPDELPIKTEREITPPPPPPPPARPSTSRPRKESLEEGEIRDGDYGIQEAGDDIKKEPMDETDIYIKEKINVRVKREPNDDGDETDDESVDMNTDNTDSEPEECPYNLLVQIFFDGKARWEIQRYLYLDPTYDKYHEDLGRLKLTYGYVRDRAGKVLKTKWKFQDVGGVGGIGALIDSLDGLQLDDSAPSADVIEEELANALQSANLRDEFEEASKIGQIKIVFKRVVVARQKFYADESKKNFPQKDELPGDGGADSTIVHSTAYDPAKNQKQVVRPSVKYEDYILGEDPFATFVFFYRSGDVLRRFGFLETDGEAKRRVSFPLTSLVGQTKHKRLSSGHAETMKRKKE</sequence>
<evidence type="ECO:0000313" key="1">
    <source>
        <dbReference type="EMBL" id="GME28852.1"/>
    </source>
</evidence>
<dbReference type="Proteomes" id="UP001165186">
    <property type="component" value="Unassembled WGS sequence"/>
</dbReference>
<gene>
    <name evidence="1" type="primary">g1382</name>
    <name evidence="1" type="ORF">NpPPO83_00001382</name>
</gene>
<keyword evidence="2" id="KW-1185">Reference proteome</keyword>
<comment type="caution">
    <text evidence="1">The sequence shown here is derived from an EMBL/GenBank/DDBJ whole genome shotgun (WGS) entry which is preliminary data.</text>
</comment>
<accession>A0ACB5S7R0</accession>
<evidence type="ECO:0000313" key="2">
    <source>
        <dbReference type="Proteomes" id="UP001165186"/>
    </source>
</evidence>